<evidence type="ECO:0000259" key="3">
    <source>
        <dbReference type="Pfam" id="PF13739"/>
    </source>
</evidence>
<feature type="domain" description="DUF3298" evidence="2">
    <location>
        <begin position="183"/>
        <end position="261"/>
    </location>
</feature>
<evidence type="ECO:0008006" key="6">
    <source>
        <dbReference type="Google" id="ProtNLM"/>
    </source>
</evidence>
<dbReference type="InterPro" id="IPR025303">
    <property type="entry name" value="PdaC"/>
</dbReference>
<dbReference type="InterPro" id="IPR021729">
    <property type="entry name" value="DUF3298"/>
</dbReference>
<feature type="signal peptide" evidence="1">
    <location>
        <begin position="1"/>
        <end position="21"/>
    </location>
</feature>
<evidence type="ECO:0000313" key="4">
    <source>
        <dbReference type="EMBL" id="KYG77919.1"/>
    </source>
</evidence>
<keyword evidence="5" id="KW-1185">Reference proteome</keyword>
<feature type="domain" description="Deacetylase PdaC" evidence="3">
    <location>
        <begin position="61"/>
        <end position="165"/>
    </location>
</feature>
<name>A0A150XGT6_9BACT</name>
<gene>
    <name evidence="4" type="ORF">AWW68_03895</name>
</gene>
<keyword evidence="1" id="KW-0732">Signal</keyword>
<dbReference type="Pfam" id="PF11738">
    <property type="entry name" value="DUF3298"/>
    <property type="match status" value="1"/>
</dbReference>
<feature type="chain" id="PRO_5007574661" description="DUF3298 domain-containing protein" evidence="1">
    <location>
        <begin position="22"/>
        <end position="280"/>
    </location>
</feature>
<dbReference type="Gene3D" id="3.90.640.20">
    <property type="entry name" value="Heat-shock cognate protein, ATPase"/>
    <property type="match status" value="1"/>
</dbReference>
<reference evidence="4 5" key="1">
    <citation type="submission" date="2016-01" db="EMBL/GenBank/DDBJ databases">
        <title>Genome sequencing of Roseivirga spongicola UST030701-084.</title>
        <authorList>
            <person name="Selvaratnam C."/>
            <person name="Thevarajoo S."/>
            <person name="Goh K.M."/>
            <person name="Ee R."/>
            <person name="Chan K.-G."/>
            <person name="Chong C.S."/>
        </authorList>
    </citation>
    <scope>NUCLEOTIDE SEQUENCE [LARGE SCALE GENOMIC DNA]</scope>
    <source>
        <strain evidence="4 5">UST030701-084</strain>
    </source>
</reference>
<dbReference type="EMBL" id="LRPC01000001">
    <property type="protein sequence ID" value="KYG77919.1"/>
    <property type="molecule type" value="Genomic_DNA"/>
</dbReference>
<dbReference type="OrthoDB" id="594879at2"/>
<dbReference type="Gene3D" id="3.30.565.40">
    <property type="entry name" value="Fervidobacterium nodosum Rt17-B1 like"/>
    <property type="match status" value="1"/>
</dbReference>
<dbReference type="AlphaFoldDB" id="A0A150XGT6"/>
<organism evidence="4 5">
    <name type="scientific">Roseivirga spongicola</name>
    <dbReference type="NCBI Taxonomy" id="333140"/>
    <lineage>
        <taxon>Bacteria</taxon>
        <taxon>Pseudomonadati</taxon>
        <taxon>Bacteroidota</taxon>
        <taxon>Cytophagia</taxon>
        <taxon>Cytophagales</taxon>
        <taxon>Roseivirgaceae</taxon>
        <taxon>Roseivirga</taxon>
    </lineage>
</organism>
<evidence type="ECO:0000313" key="5">
    <source>
        <dbReference type="Proteomes" id="UP000075606"/>
    </source>
</evidence>
<sequence length="280" mass="32103">MLRKSLLLTAFSLCLFGCSFGDKSKEQENQEPIAEAIPRFVEYEIEKISEELGPCSTDTTSRKCLIINIEYPKITGIVSQQVMEKLNENIQNDILSSTFLSDKPTTFDELKSELETDYNTIIKDFPEYANAWNLEVNSDILYQDSLFISLASTVYSYTGGAHPNSGQMYRSYDLRTGEAIGLADILREGYEEELNQVAEIEFRMTKEIPPTESLEERGYWFENDRFELTENFAIINKSLIFYFNPYEIAPYAMGPTELELKLTDFVSLIKEGGVIENYKN</sequence>
<proteinExistence type="predicted"/>
<protein>
    <recommendedName>
        <fullName evidence="6">DUF3298 domain-containing protein</fullName>
    </recommendedName>
</protein>
<dbReference type="InterPro" id="IPR037126">
    <property type="entry name" value="PdaC/RsiV-like_sf"/>
</dbReference>
<dbReference type="Proteomes" id="UP000075606">
    <property type="component" value="Unassembled WGS sequence"/>
</dbReference>
<dbReference type="RefSeq" id="WP_068216787.1">
    <property type="nucleotide sequence ID" value="NZ_LRPC01000001.1"/>
</dbReference>
<comment type="caution">
    <text evidence="4">The sequence shown here is derived from an EMBL/GenBank/DDBJ whole genome shotgun (WGS) entry which is preliminary data.</text>
</comment>
<dbReference type="STRING" id="333140.AWW68_03895"/>
<dbReference type="Pfam" id="PF13739">
    <property type="entry name" value="PdaC"/>
    <property type="match status" value="1"/>
</dbReference>
<evidence type="ECO:0000256" key="1">
    <source>
        <dbReference type="SAM" id="SignalP"/>
    </source>
</evidence>
<evidence type="ECO:0000259" key="2">
    <source>
        <dbReference type="Pfam" id="PF11738"/>
    </source>
</evidence>
<accession>A0A150XGT6</accession>